<keyword evidence="6" id="KW-1185">Reference proteome</keyword>
<evidence type="ECO:0000256" key="4">
    <source>
        <dbReference type="SAM" id="MobiDB-lite"/>
    </source>
</evidence>
<dbReference type="RefSeq" id="XP_056747782.1">
    <property type="nucleotide sequence ID" value="XM_056902495.1"/>
</dbReference>
<dbReference type="PROSITE" id="PS50088">
    <property type="entry name" value="ANK_REPEAT"/>
    <property type="match status" value="2"/>
</dbReference>
<evidence type="ECO:0000313" key="5">
    <source>
        <dbReference type="EMBL" id="KAJ5588763.1"/>
    </source>
</evidence>
<evidence type="ECO:0000256" key="1">
    <source>
        <dbReference type="ARBA" id="ARBA00022737"/>
    </source>
</evidence>
<name>A0AAD6GSS0_9EURO</name>
<dbReference type="PROSITE" id="PS50297">
    <property type="entry name" value="ANK_REP_REGION"/>
    <property type="match status" value="2"/>
</dbReference>
<evidence type="ECO:0000256" key="3">
    <source>
        <dbReference type="PROSITE-ProRule" id="PRU00023"/>
    </source>
</evidence>
<proteinExistence type="predicted"/>
<comment type="caution">
    <text evidence="5">The sequence shown here is derived from an EMBL/GenBank/DDBJ whole genome shotgun (WGS) entry which is preliminary data.</text>
</comment>
<dbReference type="InterPro" id="IPR002110">
    <property type="entry name" value="Ankyrin_rpt"/>
</dbReference>
<protein>
    <submittedName>
        <fullName evidence="5">Uncharacterized protein</fullName>
    </submittedName>
</protein>
<gene>
    <name evidence="5" type="ORF">N7537_011441</name>
</gene>
<reference evidence="5" key="2">
    <citation type="submission" date="2023-01" db="EMBL/GenBank/DDBJ databases">
        <authorList>
            <person name="Petersen C."/>
        </authorList>
    </citation>
    <scope>NUCLEOTIDE SEQUENCE</scope>
    <source>
        <strain evidence="5">IBT 12815</strain>
    </source>
</reference>
<dbReference type="AlphaFoldDB" id="A0AAD6GSS0"/>
<dbReference type="Proteomes" id="UP001213799">
    <property type="component" value="Unassembled WGS sequence"/>
</dbReference>
<feature type="repeat" description="ANK" evidence="3">
    <location>
        <begin position="33"/>
        <end position="65"/>
    </location>
</feature>
<organism evidence="5 6">
    <name type="scientific">Penicillium hordei</name>
    <dbReference type="NCBI Taxonomy" id="40994"/>
    <lineage>
        <taxon>Eukaryota</taxon>
        <taxon>Fungi</taxon>
        <taxon>Dikarya</taxon>
        <taxon>Ascomycota</taxon>
        <taxon>Pezizomycotina</taxon>
        <taxon>Eurotiomycetes</taxon>
        <taxon>Eurotiomycetidae</taxon>
        <taxon>Eurotiales</taxon>
        <taxon>Aspergillaceae</taxon>
        <taxon>Penicillium</taxon>
    </lineage>
</organism>
<keyword evidence="1" id="KW-0677">Repeat</keyword>
<dbReference type="Gene3D" id="1.25.40.20">
    <property type="entry name" value="Ankyrin repeat-containing domain"/>
    <property type="match status" value="2"/>
</dbReference>
<dbReference type="InterPro" id="IPR036770">
    <property type="entry name" value="Ankyrin_rpt-contain_sf"/>
</dbReference>
<feature type="repeat" description="ANK" evidence="3">
    <location>
        <begin position="69"/>
        <end position="98"/>
    </location>
</feature>
<dbReference type="Pfam" id="PF12796">
    <property type="entry name" value="Ank_2"/>
    <property type="match status" value="1"/>
</dbReference>
<dbReference type="SMART" id="SM00248">
    <property type="entry name" value="ANK"/>
    <property type="match status" value="3"/>
</dbReference>
<evidence type="ECO:0000256" key="2">
    <source>
        <dbReference type="ARBA" id="ARBA00023043"/>
    </source>
</evidence>
<dbReference type="SUPFAM" id="SSF48403">
    <property type="entry name" value="Ankyrin repeat"/>
    <property type="match status" value="1"/>
</dbReference>
<keyword evidence="2 3" id="KW-0040">ANK repeat</keyword>
<evidence type="ECO:0000313" key="6">
    <source>
        <dbReference type="Proteomes" id="UP001213799"/>
    </source>
</evidence>
<feature type="region of interest" description="Disordered" evidence="4">
    <location>
        <begin position="122"/>
        <end position="142"/>
    </location>
</feature>
<sequence length="142" mass="15081">MSALHLAALNGHEQEVHAILSVDKSDVNRPDGTKSYPVMWASSNGHDRIVELLLERGANVNAQGGLYGNALQAACSGGHDKIAQMLLERGADVNAQGGEDGNALQAARRGGYHHIVKLLQGHQFADQSTSQPPPSKRPKVST</sequence>
<dbReference type="PANTHER" id="PTHR24171:SF10">
    <property type="entry name" value="ANKYRIN REPEAT DOMAIN-CONTAINING PROTEIN 29-LIKE"/>
    <property type="match status" value="1"/>
</dbReference>
<dbReference type="PANTHER" id="PTHR24171">
    <property type="entry name" value="ANKYRIN REPEAT DOMAIN-CONTAINING PROTEIN 39-RELATED"/>
    <property type="match status" value="1"/>
</dbReference>
<dbReference type="EMBL" id="JAQJAE010000006">
    <property type="protein sequence ID" value="KAJ5588763.1"/>
    <property type="molecule type" value="Genomic_DNA"/>
</dbReference>
<dbReference type="GeneID" id="81592737"/>
<reference evidence="5" key="1">
    <citation type="journal article" date="2023" name="IMA Fungus">
        <title>Comparative genomic study of the Penicillium genus elucidates a diverse pangenome and 15 lateral gene transfer events.</title>
        <authorList>
            <person name="Petersen C."/>
            <person name="Sorensen T."/>
            <person name="Nielsen M.R."/>
            <person name="Sondergaard T.E."/>
            <person name="Sorensen J.L."/>
            <person name="Fitzpatrick D.A."/>
            <person name="Frisvad J.C."/>
            <person name="Nielsen K.L."/>
        </authorList>
    </citation>
    <scope>NUCLEOTIDE SEQUENCE</scope>
    <source>
        <strain evidence="5">IBT 12815</strain>
    </source>
</reference>
<accession>A0AAD6GSS0</accession>